<accession>A0A382AQ19</accession>
<protein>
    <submittedName>
        <fullName evidence="1">Uncharacterized protein</fullName>
    </submittedName>
</protein>
<dbReference type="EMBL" id="UINC01026166">
    <property type="protein sequence ID" value="SVB03123.1"/>
    <property type="molecule type" value="Genomic_DNA"/>
</dbReference>
<gene>
    <name evidence="1" type="ORF">METZ01_LOCUS155977</name>
</gene>
<name>A0A382AQ19_9ZZZZ</name>
<reference evidence="1" key="1">
    <citation type="submission" date="2018-05" db="EMBL/GenBank/DDBJ databases">
        <authorList>
            <person name="Lanie J.A."/>
            <person name="Ng W.-L."/>
            <person name="Kazmierczak K.M."/>
            <person name="Andrzejewski T.M."/>
            <person name="Davidsen T.M."/>
            <person name="Wayne K.J."/>
            <person name="Tettelin H."/>
            <person name="Glass J.I."/>
            <person name="Rusch D."/>
            <person name="Podicherti R."/>
            <person name="Tsui H.-C.T."/>
            <person name="Winkler M.E."/>
        </authorList>
    </citation>
    <scope>NUCLEOTIDE SEQUENCE</scope>
</reference>
<organism evidence="1">
    <name type="scientific">marine metagenome</name>
    <dbReference type="NCBI Taxonomy" id="408172"/>
    <lineage>
        <taxon>unclassified sequences</taxon>
        <taxon>metagenomes</taxon>
        <taxon>ecological metagenomes</taxon>
    </lineage>
</organism>
<feature type="non-terminal residue" evidence="1">
    <location>
        <position position="44"/>
    </location>
</feature>
<proteinExistence type="predicted"/>
<dbReference type="AlphaFoldDB" id="A0A382AQ19"/>
<sequence>MLIYKCELTTYKAYIQVFGEKSIFRTLVEPVGIEPTTSWMQTRR</sequence>
<evidence type="ECO:0000313" key="1">
    <source>
        <dbReference type="EMBL" id="SVB03123.1"/>
    </source>
</evidence>